<dbReference type="AlphaFoldDB" id="A0A7M7HJA7"/>
<evidence type="ECO:0000259" key="21">
    <source>
        <dbReference type="SMART" id="SM00237"/>
    </source>
</evidence>
<feature type="transmembrane region" description="Helical" evidence="20">
    <location>
        <begin position="755"/>
        <end position="775"/>
    </location>
</feature>
<evidence type="ECO:0000313" key="22">
    <source>
        <dbReference type="EnsemblMetazoa" id="XP_011672774"/>
    </source>
</evidence>
<comment type="subcellular location">
    <subcellularLocation>
        <location evidence="1">Cell membrane</location>
        <topology evidence="1">Multi-pass membrane protein</topology>
    </subcellularLocation>
</comment>
<dbReference type="GO" id="GO:0046872">
    <property type="term" value="F:metal ion binding"/>
    <property type="evidence" value="ECO:0007669"/>
    <property type="project" value="UniProtKB-KW"/>
</dbReference>
<evidence type="ECO:0000256" key="6">
    <source>
        <dbReference type="ARBA" id="ARBA00022568"/>
    </source>
</evidence>
<feature type="transmembrane region" description="Helical" evidence="20">
    <location>
        <begin position="724"/>
        <end position="743"/>
    </location>
</feature>
<feature type="transmembrane region" description="Helical" evidence="20">
    <location>
        <begin position="671"/>
        <end position="692"/>
    </location>
</feature>
<evidence type="ECO:0000256" key="14">
    <source>
        <dbReference type="ARBA" id="ARBA00023053"/>
    </source>
</evidence>
<evidence type="ECO:0000256" key="13">
    <source>
        <dbReference type="ARBA" id="ARBA00022989"/>
    </source>
</evidence>
<feature type="transmembrane region" description="Helical" evidence="20">
    <location>
        <begin position="795"/>
        <end position="815"/>
    </location>
</feature>
<evidence type="ECO:0000256" key="10">
    <source>
        <dbReference type="ARBA" id="ARBA00022737"/>
    </source>
</evidence>
<evidence type="ECO:0000256" key="3">
    <source>
        <dbReference type="ARBA" id="ARBA00022448"/>
    </source>
</evidence>
<dbReference type="InterPro" id="IPR044880">
    <property type="entry name" value="NCX_ion-bd_dom_sf"/>
</dbReference>
<evidence type="ECO:0000313" key="23">
    <source>
        <dbReference type="Proteomes" id="UP000007110"/>
    </source>
</evidence>
<organism evidence="22 23">
    <name type="scientific">Strongylocentrotus purpuratus</name>
    <name type="common">Purple sea urchin</name>
    <dbReference type="NCBI Taxonomy" id="7668"/>
    <lineage>
        <taxon>Eukaryota</taxon>
        <taxon>Metazoa</taxon>
        <taxon>Echinodermata</taxon>
        <taxon>Eleutherozoa</taxon>
        <taxon>Echinozoa</taxon>
        <taxon>Echinoidea</taxon>
        <taxon>Euechinoidea</taxon>
        <taxon>Echinacea</taxon>
        <taxon>Camarodonta</taxon>
        <taxon>Echinidea</taxon>
        <taxon>Strongylocentrotidae</taxon>
        <taxon>Strongylocentrotus</taxon>
    </lineage>
</organism>
<dbReference type="InParanoid" id="A0A7M7HJA7"/>
<keyword evidence="17" id="KW-0325">Glycoprotein</keyword>
<dbReference type="OrthoDB" id="418484at2759"/>
<dbReference type="InterPro" id="IPR004837">
    <property type="entry name" value="NaCa_Exmemb"/>
</dbReference>
<dbReference type="EnsemblMetazoa" id="XM_011674472">
    <property type="protein sequence ID" value="XP_011672774"/>
    <property type="gene ID" value="LOC590169"/>
</dbReference>
<feature type="transmembrane region" description="Helical" evidence="20">
    <location>
        <begin position="36"/>
        <end position="61"/>
    </location>
</feature>
<comment type="catalytic activity">
    <reaction evidence="19">
        <text>Ca(2+)(in) + 3 Na(+)(out) = Ca(2+)(out) + 3 Na(+)(in)</text>
        <dbReference type="Rhea" id="RHEA:69955"/>
        <dbReference type="ChEBI" id="CHEBI:29101"/>
        <dbReference type="ChEBI" id="CHEBI:29108"/>
    </reaction>
</comment>
<keyword evidence="8" id="KW-0479">Metal-binding</keyword>
<dbReference type="GeneID" id="590169"/>
<evidence type="ECO:0000256" key="17">
    <source>
        <dbReference type="ARBA" id="ARBA00023180"/>
    </source>
</evidence>
<dbReference type="SMART" id="SM00237">
    <property type="entry name" value="Calx_beta"/>
    <property type="match status" value="2"/>
</dbReference>
<dbReference type="Pfam" id="PF03160">
    <property type="entry name" value="Calx-beta"/>
    <property type="match status" value="1"/>
</dbReference>
<evidence type="ECO:0000256" key="7">
    <source>
        <dbReference type="ARBA" id="ARBA00022692"/>
    </source>
</evidence>
<keyword evidence="14" id="KW-0915">Sodium</keyword>
<dbReference type="PANTHER" id="PTHR11878:SF76">
    <property type="entry name" value="CALX-BETA DOMAIN-CONTAINING PROTEIN"/>
    <property type="match status" value="1"/>
</dbReference>
<evidence type="ECO:0000256" key="19">
    <source>
        <dbReference type="ARBA" id="ARBA00033667"/>
    </source>
</evidence>
<evidence type="ECO:0000256" key="9">
    <source>
        <dbReference type="ARBA" id="ARBA00022729"/>
    </source>
</evidence>
<accession>A0A7M7HJA7</accession>
<sequence>MDGNGSELMDGEDKCSALGLILPLTDESGWNHGFRAFIYLLGLLWSFMGVAIIADIFMCAIEVITSMTKKLKIVNNAGEVEEVEIRVWNDTVANLTLMALGSSAPEILLSVIEIAGNGFQSGPLGPSTIVGSAAFNLLIITAVCIMGIPEGETRRIKRIKVFAVTTSFSLFAYIWLYIALQVSSPNEVELWEAVLTFICFPLLVVGAYIIDKEFCGKKEHEQDMELGLEHTNAGRYQASWSPLGAPGASYLTAGHIDKEAVGEFMKEIGKHPDLDETTIAKLLALESQQHEHHSRGWYRINASRSMAGRQKVSPYVDPHVMELYRKIKAKEVTTYNPTSDLSNGGTRSVVEFSAASVAVFENEKKVNIVVKRYGLLSTQHMVKFETFDGTAEAGQDYIPKKGQLIFEPGETTKNVEIEIIDDYEWEPDETFFVKLNVDTKGSAIVGKHSIIEVTIINDDEPGTLEFTKTSFIVKESIGSAVLPVIRNTGSDGRIEVSWKTKDIEAVNGTDYTGGEGTLTFEHGEREKFIEIPIIDDQEYEKDESFEVELFEPTAGSQLGRLKKTVVTIINDDDYTSMLDRVVKITHVNLDRLRIGNASYADQFRDAMNVNGGDVESATLFDYVMHFMTFGFKVIFACVPPPHFLNSRGYITFVVALCFIAVLTAIIGDLATIFGCLIGLLAPVTAITFVALGTSLPDTFASKTAAVNEATADNSIGNVTGSNSVNVFLGLGLPWLIAAIYWGAKDDTFAVPAGGLAFSVATYTICAIMCVILLMIRRYVGFFGKSELGGPKIGRYISAAFLITLWMLYIILSSLYEYTIIQL</sequence>
<evidence type="ECO:0000256" key="12">
    <source>
        <dbReference type="ARBA" id="ARBA00022860"/>
    </source>
</evidence>
<dbReference type="InterPro" id="IPR004836">
    <property type="entry name" value="Na_Ca_Ex"/>
</dbReference>
<dbReference type="RefSeq" id="XP_011672774.1">
    <property type="nucleotide sequence ID" value="XM_011674472.2"/>
</dbReference>
<dbReference type="Gene3D" id="2.60.40.2030">
    <property type="match status" value="2"/>
</dbReference>
<keyword evidence="5" id="KW-1003">Cell membrane</keyword>
<keyword evidence="12" id="KW-0112">Calmodulin-binding</keyword>
<dbReference type="GO" id="GO:0007154">
    <property type="term" value="P:cell communication"/>
    <property type="evidence" value="ECO:0007669"/>
    <property type="project" value="InterPro"/>
</dbReference>
<keyword evidence="13 20" id="KW-1133">Transmembrane helix</keyword>
<reference evidence="22" key="2">
    <citation type="submission" date="2021-01" db="UniProtKB">
        <authorList>
            <consortium name="EnsemblMetazoa"/>
        </authorList>
    </citation>
    <scope>IDENTIFICATION</scope>
</reference>
<dbReference type="InterPro" id="IPR051171">
    <property type="entry name" value="CaCA"/>
</dbReference>
<keyword evidence="9" id="KW-0732">Signal</keyword>
<dbReference type="FunFam" id="2.60.40.2030:FF:000017">
    <property type="entry name" value="Adhesion G protein-coupled receptor V1"/>
    <property type="match status" value="1"/>
</dbReference>
<dbReference type="GO" id="GO:0098703">
    <property type="term" value="P:calcium ion import across plasma membrane"/>
    <property type="evidence" value="ECO:0000318"/>
    <property type="project" value="GO_Central"/>
</dbReference>
<dbReference type="Pfam" id="PF01699">
    <property type="entry name" value="Na_Ca_ex"/>
    <property type="match status" value="2"/>
</dbReference>
<feature type="transmembrane region" description="Helical" evidence="20">
    <location>
        <begin position="128"/>
        <end position="149"/>
    </location>
</feature>
<feature type="transmembrane region" description="Helical" evidence="20">
    <location>
        <begin position="648"/>
        <end position="665"/>
    </location>
</feature>
<evidence type="ECO:0000256" key="16">
    <source>
        <dbReference type="ARBA" id="ARBA00023136"/>
    </source>
</evidence>
<proteinExistence type="inferred from homology"/>
<evidence type="ECO:0000256" key="1">
    <source>
        <dbReference type="ARBA" id="ARBA00004651"/>
    </source>
</evidence>
<evidence type="ECO:0000256" key="20">
    <source>
        <dbReference type="SAM" id="Phobius"/>
    </source>
</evidence>
<name>A0A7M7HJA7_STRPU</name>
<evidence type="ECO:0000256" key="8">
    <source>
        <dbReference type="ARBA" id="ARBA00022723"/>
    </source>
</evidence>
<evidence type="ECO:0000256" key="4">
    <source>
        <dbReference type="ARBA" id="ARBA00022449"/>
    </source>
</evidence>
<dbReference type="GO" id="GO:0005432">
    <property type="term" value="F:calcium:sodium antiporter activity"/>
    <property type="evidence" value="ECO:0000318"/>
    <property type="project" value="GO_Central"/>
</dbReference>
<keyword evidence="15" id="KW-0406">Ion transport</keyword>
<dbReference type="OMA" id="CMVGLKD"/>
<keyword evidence="4" id="KW-0050">Antiport</keyword>
<dbReference type="GO" id="GO:0030424">
    <property type="term" value="C:axon"/>
    <property type="evidence" value="ECO:0000318"/>
    <property type="project" value="GO_Central"/>
</dbReference>
<evidence type="ECO:0000256" key="5">
    <source>
        <dbReference type="ARBA" id="ARBA00022475"/>
    </source>
</evidence>
<keyword evidence="6" id="KW-0109">Calcium transport</keyword>
<evidence type="ECO:0000256" key="15">
    <source>
        <dbReference type="ARBA" id="ARBA00023065"/>
    </source>
</evidence>
<protein>
    <recommendedName>
        <fullName evidence="21">Calx-beta domain-containing protein</fullName>
    </recommendedName>
</protein>
<dbReference type="EnsemblMetazoa" id="XM_011674473">
    <property type="protein sequence ID" value="XP_011672775"/>
    <property type="gene ID" value="LOC590169"/>
</dbReference>
<dbReference type="InterPro" id="IPR003644">
    <property type="entry name" value="Calx_beta"/>
</dbReference>
<dbReference type="PANTHER" id="PTHR11878">
    <property type="entry name" value="SODIUM/CALCIUM EXCHANGER"/>
    <property type="match status" value="1"/>
</dbReference>
<dbReference type="GO" id="GO:0005516">
    <property type="term" value="F:calmodulin binding"/>
    <property type="evidence" value="ECO:0007669"/>
    <property type="project" value="UniProtKB-KW"/>
</dbReference>
<dbReference type="Proteomes" id="UP000007110">
    <property type="component" value="Unassembled WGS sequence"/>
</dbReference>
<feature type="transmembrane region" description="Helical" evidence="20">
    <location>
        <begin position="190"/>
        <end position="210"/>
    </location>
</feature>
<feature type="domain" description="Calx-beta" evidence="21">
    <location>
        <begin position="336"/>
        <end position="436"/>
    </location>
</feature>
<evidence type="ECO:0000256" key="18">
    <source>
        <dbReference type="ARBA" id="ARBA00023201"/>
    </source>
</evidence>
<dbReference type="PRINTS" id="PR01259">
    <property type="entry name" value="NACAEXCHNGR"/>
</dbReference>
<keyword evidence="3" id="KW-0813">Transport</keyword>
<feature type="transmembrane region" description="Helical" evidence="20">
    <location>
        <begin position="161"/>
        <end position="178"/>
    </location>
</feature>
<keyword evidence="16 20" id="KW-0472">Membrane</keyword>
<comment type="similarity">
    <text evidence="2">Belongs to the Ca(2+):cation antiporter (CaCA) (TC 2.A.19) family. SLC8 subfamily.</text>
</comment>
<evidence type="ECO:0000256" key="11">
    <source>
        <dbReference type="ARBA" id="ARBA00022837"/>
    </source>
</evidence>
<evidence type="ECO:0000256" key="2">
    <source>
        <dbReference type="ARBA" id="ARBA00007489"/>
    </source>
</evidence>
<keyword evidence="7 20" id="KW-0812">Transmembrane</keyword>
<dbReference type="GO" id="GO:0098794">
    <property type="term" value="C:postsynapse"/>
    <property type="evidence" value="ECO:0000318"/>
    <property type="project" value="GO_Central"/>
</dbReference>
<keyword evidence="11" id="KW-0106">Calcium</keyword>
<feature type="transmembrane region" description="Helical" evidence="20">
    <location>
        <begin position="95"/>
        <end position="116"/>
    </location>
</feature>
<dbReference type="KEGG" id="spu:590169"/>
<dbReference type="GO" id="GO:0035725">
    <property type="term" value="P:sodium ion transmembrane transport"/>
    <property type="evidence" value="ECO:0000318"/>
    <property type="project" value="GO_Central"/>
</dbReference>
<keyword evidence="18" id="KW-0739">Sodium transport</keyword>
<reference evidence="23" key="1">
    <citation type="submission" date="2015-02" db="EMBL/GenBank/DDBJ databases">
        <title>Genome sequencing for Strongylocentrotus purpuratus.</title>
        <authorList>
            <person name="Murali S."/>
            <person name="Liu Y."/>
            <person name="Vee V."/>
            <person name="English A."/>
            <person name="Wang M."/>
            <person name="Skinner E."/>
            <person name="Han Y."/>
            <person name="Muzny D.M."/>
            <person name="Worley K.C."/>
            <person name="Gibbs R.A."/>
        </authorList>
    </citation>
    <scope>NUCLEOTIDE SEQUENCE</scope>
</reference>
<dbReference type="Gene3D" id="1.20.1420.30">
    <property type="entry name" value="NCX, central ion-binding region"/>
    <property type="match status" value="2"/>
</dbReference>
<dbReference type="SUPFAM" id="SSF141072">
    <property type="entry name" value="CalX-like"/>
    <property type="match status" value="2"/>
</dbReference>
<dbReference type="RefSeq" id="XP_011672775.1">
    <property type="nucleotide sequence ID" value="XM_011674473.2"/>
</dbReference>
<dbReference type="InterPro" id="IPR038081">
    <property type="entry name" value="CalX-like_sf"/>
</dbReference>
<keyword evidence="23" id="KW-1185">Reference proteome</keyword>
<keyword evidence="10" id="KW-0677">Repeat</keyword>
<dbReference type="GO" id="GO:0042383">
    <property type="term" value="C:sarcolemma"/>
    <property type="evidence" value="ECO:0000318"/>
    <property type="project" value="GO_Central"/>
</dbReference>
<feature type="domain" description="Calx-beta" evidence="21">
    <location>
        <begin position="451"/>
        <end position="550"/>
    </location>
</feature>